<keyword evidence="4" id="KW-0812">Transmembrane</keyword>
<feature type="coiled-coil region" evidence="3">
    <location>
        <begin position="113"/>
        <end position="140"/>
    </location>
</feature>
<evidence type="ECO:0000256" key="4">
    <source>
        <dbReference type="SAM" id="Phobius"/>
    </source>
</evidence>
<feature type="domain" description="Multidrug resistance protein MdtA-like barrel-sandwich hybrid" evidence="5">
    <location>
        <begin position="61"/>
        <end position="239"/>
    </location>
</feature>
<gene>
    <name evidence="6" type="ORF">SAMN05444000_108130</name>
</gene>
<keyword evidence="4" id="KW-0472">Membrane</keyword>
<dbReference type="Pfam" id="PF25917">
    <property type="entry name" value="BSH_RND"/>
    <property type="match status" value="1"/>
</dbReference>
<keyword evidence="7" id="KW-1185">Reference proteome</keyword>
<protein>
    <submittedName>
        <fullName evidence="6">Multidrug resistance efflux pump</fullName>
    </submittedName>
</protein>
<dbReference type="AlphaFoldDB" id="A0A1M6J7M1"/>
<evidence type="ECO:0000256" key="2">
    <source>
        <dbReference type="ARBA" id="ARBA00023054"/>
    </source>
</evidence>
<evidence type="ECO:0000256" key="1">
    <source>
        <dbReference type="ARBA" id="ARBA00004196"/>
    </source>
</evidence>
<dbReference type="SUPFAM" id="SSF111369">
    <property type="entry name" value="HlyD-like secretion proteins"/>
    <property type="match status" value="2"/>
</dbReference>
<dbReference type="Proteomes" id="UP000183982">
    <property type="component" value="Unassembled WGS sequence"/>
</dbReference>
<dbReference type="EMBL" id="FQZQ01000008">
    <property type="protein sequence ID" value="SHJ42670.1"/>
    <property type="molecule type" value="Genomic_DNA"/>
</dbReference>
<keyword evidence="2 3" id="KW-0175">Coiled coil</keyword>
<sequence>MIIILTLPYVALLFVLTRMKILPSSPAVWGSIGGWVTLLLIFLFIPMQWGAPSGAARIMTRVVSVVPNVSGQVVEVAAQPNAPMQQGDVLFRIDPLPFQHSVDQAEATLVRVQTQAKQDVEALEDAKANFRRAVAAEELAQSRFDDDKQLVESEVYSANRLEKRQSDLDQATAVVDSARAAVSRADAELGAVMPNGVPAKVAEAEAQLEQARWNLDQTVVRAPGEGFVTNLALAVGQRAVNLPLAPSMAFVDTSESTLFTQIHQIYLRHIAPGQGVEFTMKKMPGLVYTGTVDTVIPAASSGQAQVSGMVAPSSQVFSEPFQVRITVDDPELLAMFDPGSVGTVAIYTDSAGATHIIRKVMLRLEAILNYINPVL</sequence>
<comment type="subcellular location">
    <subcellularLocation>
        <location evidence="1">Cell envelope</location>
    </subcellularLocation>
</comment>
<evidence type="ECO:0000256" key="3">
    <source>
        <dbReference type="SAM" id="Coils"/>
    </source>
</evidence>
<accession>A0A1M6J7M1</accession>
<dbReference type="PANTHER" id="PTHR32347:SF23">
    <property type="entry name" value="BLL5650 PROTEIN"/>
    <property type="match status" value="1"/>
</dbReference>
<proteinExistence type="predicted"/>
<dbReference type="Gene3D" id="2.40.50.100">
    <property type="match status" value="1"/>
</dbReference>
<dbReference type="Gene3D" id="1.10.287.470">
    <property type="entry name" value="Helix hairpin bin"/>
    <property type="match status" value="2"/>
</dbReference>
<feature type="transmembrane region" description="Helical" evidence="4">
    <location>
        <begin position="29"/>
        <end position="51"/>
    </location>
</feature>
<dbReference type="RefSeq" id="WP_073251802.1">
    <property type="nucleotide sequence ID" value="NZ_FQZQ01000008.1"/>
</dbReference>
<dbReference type="Gene3D" id="2.40.30.170">
    <property type="match status" value="1"/>
</dbReference>
<evidence type="ECO:0000259" key="5">
    <source>
        <dbReference type="Pfam" id="PF25917"/>
    </source>
</evidence>
<evidence type="ECO:0000313" key="7">
    <source>
        <dbReference type="Proteomes" id="UP000183982"/>
    </source>
</evidence>
<evidence type="ECO:0000313" key="6">
    <source>
        <dbReference type="EMBL" id="SHJ42670.1"/>
    </source>
</evidence>
<dbReference type="STRING" id="1470563.SAMN05444000_108130"/>
<keyword evidence="4" id="KW-1133">Transmembrane helix</keyword>
<reference evidence="7" key="1">
    <citation type="submission" date="2016-11" db="EMBL/GenBank/DDBJ databases">
        <authorList>
            <person name="Varghese N."/>
            <person name="Submissions S."/>
        </authorList>
    </citation>
    <scope>NUCLEOTIDE SEQUENCE [LARGE SCALE GENOMIC DNA]</scope>
    <source>
        <strain evidence="7">DSM 100564</strain>
    </source>
</reference>
<organism evidence="6 7">
    <name type="scientific">Shimia gijangensis</name>
    <dbReference type="NCBI Taxonomy" id="1470563"/>
    <lineage>
        <taxon>Bacteria</taxon>
        <taxon>Pseudomonadati</taxon>
        <taxon>Pseudomonadota</taxon>
        <taxon>Alphaproteobacteria</taxon>
        <taxon>Rhodobacterales</taxon>
        <taxon>Roseobacteraceae</taxon>
    </lineage>
</organism>
<dbReference type="PANTHER" id="PTHR32347">
    <property type="entry name" value="EFFLUX SYSTEM COMPONENT YKNX-RELATED"/>
    <property type="match status" value="1"/>
</dbReference>
<dbReference type="InterPro" id="IPR050465">
    <property type="entry name" value="UPF0194_transport"/>
</dbReference>
<dbReference type="InterPro" id="IPR058625">
    <property type="entry name" value="MdtA-like_BSH"/>
</dbReference>
<name>A0A1M6J7M1_9RHOB</name>
<dbReference type="GO" id="GO:0030313">
    <property type="term" value="C:cell envelope"/>
    <property type="evidence" value="ECO:0007669"/>
    <property type="project" value="UniProtKB-SubCell"/>
</dbReference>